<comment type="subcellular location">
    <subcellularLocation>
        <location evidence="1">Membrane</location>
        <topology evidence="1">Multi-pass membrane protein</topology>
    </subcellularLocation>
</comment>
<feature type="transmembrane region" description="Helical" evidence="7">
    <location>
        <begin position="72"/>
        <end position="90"/>
    </location>
</feature>
<keyword evidence="10" id="KW-1185">Reference proteome</keyword>
<keyword evidence="4 7" id="KW-1133">Transmembrane helix</keyword>
<name>A0ABP7ML00_9GAMM</name>
<feature type="transmembrane region" description="Helical" evidence="7">
    <location>
        <begin position="274"/>
        <end position="292"/>
    </location>
</feature>
<feature type="transmembrane region" description="Helical" evidence="7">
    <location>
        <begin position="180"/>
        <end position="200"/>
    </location>
</feature>
<feature type="transmembrane region" description="Helical" evidence="7">
    <location>
        <begin position="132"/>
        <end position="150"/>
    </location>
</feature>
<feature type="domain" description="EamA" evidence="8">
    <location>
        <begin position="186"/>
        <end position="313"/>
    </location>
</feature>
<gene>
    <name evidence="9" type="ORF">GCM10022277_21790</name>
</gene>
<feature type="transmembrane region" description="Helical" evidence="7">
    <location>
        <begin position="212"/>
        <end position="230"/>
    </location>
</feature>
<evidence type="ECO:0000256" key="3">
    <source>
        <dbReference type="ARBA" id="ARBA00022692"/>
    </source>
</evidence>
<proteinExistence type="inferred from homology"/>
<evidence type="ECO:0000256" key="5">
    <source>
        <dbReference type="ARBA" id="ARBA00023136"/>
    </source>
</evidence>
<dbReference type="PANTHER" id="PTHR32322">
    <property type="entry name" value="INNER MEMBRANE TRANSPORTER"/>
    <property type="match status" value="1"/>
</dbReference>
<dbReference type="InterPro" id="IPR037185">
    <property type="entry name" value="EmrE-like"/>
</dbReference>
<evidence type="ECO:0000256" key="7">
    <source>
        <dbReference type="SAM" id="Phobius"/>
    </source>
</evidence>
<dbReference type="EMBL" id="BAABBN010000007">
    <property type="protein sequence ID" value="GAA3925381.1"/>
    <property type="molecule type" value="Genomic_DNA"/>
</dbReference>
<dbReference type="InterPro" id="IPR050638">
    <property type="entry name" value="AA-Vitamin_Transporters"/>
</dbReference>
<feature type="transmembrane region" description="Helical" evidence="7">
    <location>
        <begin position="102"/>
        <end position="120"/>
    </location>
</feature>
<evidence type="ECO:0000256" key="2">
    <source>
        <dbReference type="ARBA" id="ARBA00007362"/>
    </source>
</evidence>
<evidence type="ECO:0000256" key="1">
    <source>
        <dbReference type="ARBA" id="ARBA00004141"/>
    </source>
</evidence>
<feature type="transmembrane region" description="Helical" evidence="7">
    <location>
        <begin position="157"/>
        <end position="174"/>
    </location>
</feature>
<evidence type="ECO:0000256" key="4">
    <source>
        <dbReference type="ARBA" id="ARBA00022989"/>
    </source>
</evidence>
<comment type="caution">
    <text evidence="9">The sequence shown here is derived from an EMBL/GenBank/DDBJ whole genome shotgun (WGS) entry which is preliminary data.</text>
</comment>
<organism evidence="9 10">
    <name type="scientific">Litoribacillus peritrichatus</name>
    <dbReference type="NCBI Taxonomy" id="718191"/>
    <lineage>
        <taxon>Bacteria</taxon>
        <taxon>Pseudomonadati</taxon>
        <taxon>Pseudomonadota</taxon>
        <taxon>Gammaproteobacteria</taxon>
        <taxon>Oceanospirillales</taxon>
        <taxon>Oceanospirillaceae</taxon>
        <taxon>Litoribacillus</taxon>
    </lineage>
</organism>
<dbReference type="RefSeq" id="WP_344798471.1">
    <property type="nucleotide sequence ID" value="NZ_BAABBN010000007.1"/>
</dbReference>
<dbReference type="InterPro" id="IPR000620">
    <property type="entry name" value="EamA_dom"/>
</dbReference>
<evidence type="ECO:0000313" key="10">
    <source>
        <dbReference type="Proteomes" id="UP001501565"/>
    </source>
</evidence>
<feature type="transmembrane region" description="Helical" evidence="7">
    <location>
        <begin position="298"/>
        <end position="317"/>
    </location>
</feature>
<accession>A0ABP7ML00</accession>
<dbReference type="Proteomes" id="UP001501565">
    <property type="component" value="Unassembled WGS sequence"/>
</dbReference>
<dbReference type="SUPFAM" id="SSF103481">
    <property type="entry name" value="Multidrug resistance efflux transporter EmrE"/>
    <property type="match status" value="2"/>
</dbReference>
<feature type="domain" description="EamA" evidence="8">
    <location>
        <begin position="42"/>
        <end position="167"/>
    </location>
</feature>
<feature type="transmembrane region" description="Helical" evidence="7">
    <location>
        <begin position="41"/>
        <end position="60"/>
    </location>
</feature>
<sequence>MNRLFAQRNSLSTASSSGEHALTHTSNATIKNPGIKASPKAIGITKGLVAVIMFSLTVPMTKIALTGFSPETIAAFRILLAGIFSLTLIGKLSSRLPTLKETFGLLVAGLGVCIGFPYGISLALQQTTATEMGVALAALPLLTAVIAVFVAKERHNIGFWISAFAGFGLLVHYFSNDLSVSLPFSLLVTLISAAGGYAVGARVAQTLGGWQTICWMTILYLPVSALAFGYNASFEATWNLEAGLALIFLAFVSQWLGFHFWYDGMAKAGIGRISQLQLLQPFLTLTFAALLLGEAITLSQLGYVLLIGIAVAGALKFR</sequence>
<evidence type="ECO:0000259" key="8">
    <source>
        <dbReference type="Pfam" id="PF00892"/>
    </source>
</evidence>
<evidence type="ECO:0000256" key="6">
    <source>
        <dbReference type="SAM" id="MobiDB-lite"/>
    </source>
</evidence>
<keyword evidence="3 7" id="KW-0812">Transmembrane</keyword>
<keyword evidence="5 7" id="KW-0472">Membrane</keyword>
<dbReference type="Pfam" id="PF00892">
    <property type="entry name" value="EamA"/>
    <property type="match status" value="2"/>
</dbReference>
<feature type="transmembrane region" description="Helical" evidence="7">
    <location>
        <begin position="242"/>
        <end position="262"/>
    </location>
</feature>
<comment type="similarity">
    <text evidence="2">Belongs to the EamA transporter family.</text>
</comment>
<protein>
    <submittedName>
        <fullName evidence="9">DMT family transporter</fullName>
    </submittedName>
</protein>
<feature type="region of interest" description="Disordered" evidence="6">
    <location>
        <begin position="1"/>
        <end position="23"/>
    </location>
</feature>
<evidence type="ECO:0000313" key="9">
    <source>
        <dbReference type="EMBL" id="GAA3925381.1"/>
    </source>
</evidence>
<dbReference type="PANTHER" id="PTHR32322:SF2">
    <property type="entry name" value="EAMA DOMAIN-CONTAINING PROTEIN"/>
    <property type="match status" value="1"/>
</dbReference>
<reference evidence="10" key="1">
    <citation type="journal article" date="2019" name="Int. J. Syst. Evol. Microbiol.">
        <title>The Global Catalogue of Microorganisms (GCM) 10K type strain sequencing project: providing services to taxonomists for standard genome sequencing and annotation.</title>
        <authorList>
            <consortium name="The Broad Institute Genomics Platform"/>
            <consortium name="The Broad Institute Genome Sequencing Center for Infectious Disease"/>
            <person name="Wu L."/>
            <person name="Ma J."/>
        </authorList>
    </citation>
    <scope>NUCLEOTIDE SEQUENCE [LARGE SCALE GENOMIC DNA]</scope>
    <source>
        <strain evidence="10">JCM 17551</strain>
    </source>
</reference>
<feature type="compositionally biased region" description="Polar residues" evidence="6">
    <location>
        <begin position="7"/>
        <end position="23"/>
    </location>
</feature>